<dbReference type="EMBL" id="JAROCG010000001">
    <property type="protein sequence ID" value="MDN4610176.1"/>
    <property type="molecule type" value="Genomic_DNA"/>
</dbReference>
<keyword evidence="3" id="KW-0808">Transferase</keyword>
<keyword evidence="7" id="KW-1185">Reference proteome</keyword>
<dbReference type="InterPro" id="IPR001173">
    <property type="entry name" value="Glyco_trans_2-like"/>
</dbReference>
<evidence type="ECO:0000313" key="6">
    <source>
        <dbReference type="EMBL" id="MDN4610176.1"/>
    </source>
</evidence>
<dbReference type="PANTHER" id="PTHR43630">
    <property type="entry name" value="POLY-BETA-1,6-N-ACETYL-D-GLUCOSAMINE SYNTHASE"/>
    <property type="match status" value="1"/>
</dbReference>
<dbReference type="SUPFAM" id="SSF53448">
    <property type="entry name" value="Nucleotide-diphospho-sugar transferases"/>
    <property type="match status" value="1"/>
</dbReference>
<sequence>MTRTPTEPGQDHPAAADVLPAYASGGRLDRAVGLVIAAIVTAAAALLWFAVAANRPETTIASSQDAVIGIWRVLYNSDAPGMSTILTAIALALLAGAGLALVERRIATTSRRSMNPGNQPLAPKVIMAATRGRFAGEVTVTVLIPAHNEEASLPQTIASLKSQSHRPERIIVVADNCTDATVHLAREAGVEVIESVDNTKKKAGALNQALTAILPQQGDNDVVMVMDADTQLDDGFLAGAVARFTGDRALMAVGGLFYGEQGHGLIGQFQRNEYIRYARQMRRRRGRVLVLTGTASLFRPVALRTVAESRGTSIPGAVGDVYDTVALTEDNELTIALKSLGGLMVSPQECTVVTELMPSWRTLWNQRLRWQRGALENIGAYGVTAPTMRYWAQQLGIGYGVIALGAYLALITLTAVSLETWIWFPFWLGLGLLFTVERVLTVWKGGWKARLLAVTLFPELIFDMFLNLVYIKGIVDLSFGRQASWKHLAHAAPATEPFLQEA</sequence>
<feature type="transmembrane region" description="Helical" evidence="4">
    <location>
        <begin position="422"/>
        <end position="440"/>
    </location>
</feature>
<feature type="transmembrane region" description="Helical" evidence="4">
    <location>
        <begin position="31"/>
        <end position="51"/>
    </location>
</feature>
<keyword evidence="4" id="KW-1133">Transmembrane helix</keyword>
<evidence type="ECO:0000256" key="1">
    <source>
        <dbReference type="ARBA" id="ARBA00006739"/>
    </source>
</evidence>
<gene>
    <name evidence="6" type="ORF">P5G52_04775</name>
</gene>
<comment type="caution">
    <text evidence="6">The sequence shown here is derived from an EMBL/GenBank/DDBJ whole genome shotgun (WGS) entry which is preliminary data.</text>
</comment>
<evidence type="ECO:0000313" key="7">
    <source>
        <dbReference type="Proteomes" id="UP001174209"/>
    </source>
</evidence>
<dbReference type="PANTHER" id="PTHR43630:SF1">
    <property type="entry name" value="POLY-BETA-1,6-N-ACETYL-D-GLUCOSAMINE SYNTHASE"/>
    <property type="match status" value="1"/>
</dbReference>
<comment type="similarity">
    <text evidence="1">Belongs to the glycosyltransferase 2 family.</text>
</comment>
<feature type="transmembrane region" description="Helical" evidence="4">
    <location>
        <begin position="452"/>
        <end position="471"/>
    </location>
</feature>
<dbReference type="Pfam" id="PF00535">
    <property type="entry name" value="Glycos_transf_2"/>
    <property type="match status" value="1"/>
</dbReference>
<name>A0ABT8JYD7_9MICC</name>
<feature type="transmembrane region" description="Helical" evidence="4">
    <location>
        <begin position="81"/>
        <end position="102"/>
    </location>
</feature>
<dbReference type="Proteomes" id="UP001174209">
    <property type="component" value="Unassembled WGS sequence"/>
</dbReference>
<dbReference type="InterPro" id="IPR029044">
    <property type="entry name" value="Nucleotide-diphossugar_trans"/>
</dbReference>
<keyword evidence="4" id="KW-0472">Membrane</keyword>
<protein>
    <submittedName>
        <fullName evidence="6">Glycosyltransferase family 2 protein</fullName>
    </submittedName>
</protein>
<proteinExistence type="inferred from homology"/>
<dbReference type="CDD" id="cd06423">
    <property type="entry name" value="CESA_like"/>
    <property type="match status" value="1"/>
</dbReference>
<feature type="transmembrane region" description="Helical" evidence="4">
    <location>
        <begin position="397"/>
        <end position="416"/>
    </location>
</feature>
<dbReference type="Gene3D" id="3.90.550.10">
    <property type="entry name" value="Spore Coat Polysaccharide Biosynthesis Protein SpsA, Chain A"/>
    <property type="match status" value="1"/>
</dbReference>
<dbReference type="RefSeq" id="WP_301225154.1">
    <property type="nucleotide sequence ID" value="NZ_JAROCG010000001.1"/>
</dbReference>
<evidence type="ECO:0000256" key="3">
    <source>
        <dbReference type="ARBA" id="ARBA00022679"/>
    </source>
</evidence>
<evidence type="ECO:0000256" key="2">
    <source>
        <dbReference type="ARBA" id="ARBA00022676"/>
    </source>
</evidence>
<feature type="domain" description="Glycosyltransferase 2-like" evidence="5">
    <location>
        <begin position="141"/>
        <end position="304"/>
    </location>
</feature>
<organism evidence="6 7">
    <name type="scientific">Arthrobacter burdickii</name>
    <dbReference type="NCBI Taxonomy" id="3035920"/>
    <lineage>
        <taxon>Bacteria</taxon>
        <taxon>Bacillati</taxon>
        <taxon>Actinomycetota</taxon>
        <taxon>Actinomycetes</taxon>
        <taxon>Micrococcales</taxon>
        <taxon>Micrococcaceae</taxon>
        <taxon>Arthrobacter</taxon>
    </lineage>
</organism>
<keyword evidence="2" id="KW-0328">Glycosyltransferase</keyword>
<reference evidence="6" key="1">
    <citation type="submission" date="2023-06" db="EMBL/GenBank/DDBJ databases">
        <title>MT1 and MT2 Draft Genomes of Novel Species.</title>
        <authorList>
            <person name="Venkateswaran K."/>
        </authorList>
    </citation>
    <scope>NUCLEOTIDE SEQUENCE</scope>
    <source>
        <strain evidence="6">IIF3SC-B10</strain>
    </source>
</reference>
<keyword evidence="4" id="KW-0812">Transmembrane</keyword>
<evidence type="ECO:0000256" key="4">
    <source>
        <dbReference type="SAM" id="Phobius"/>
    </source>
</evidence>
<accession>A0ABT8JYD7</accession>
<evidence type="ECO:0000259" key="5">
    <source>
        <dbReference type="Pfam" id="PF00535"/>
    </source>
</evidence>